<evidence type="ECO:0000256" key="1">
    <source>
        <dbReference type="SAM" id="Coils"/>
    </source>
</evidence>
<proteinExistence type="predicted"/>
<dbReference type="SUPFAM" id="SSF56935">
    <property type="entry name" value="Porins"/>
    <property type="match status" value="1"/>
</dbReference>
<gene>
    <name evidence="3" type="ORF">Y5S_01247</name>
</gene>
<evidence type="ECO:0000259" key="2">
    <source>
        <dbReference type="Pfam" id="PF13609"/>
    </source>
</evidence>
<dbReference type="Pfam" id="PF13609">
    <property type="entry name" value="Porin_4"/>
    <property type="match status" value="1"/>
</dbReference>
<reference evidence="3 4" key="1">
    <citation type="submission" date="2012-09" db="EMBL/GenBank/DDBJ databases">
        <title>Genome Sequence of alkane-degrading Bacterium Alcanivorax sp. 19-m-6.</title>
        <authorList>
            <person name="Lai Q."/>
            <person name="Shao Z."/>
        </authorList>
    </citation>
    <scope>NUCLEOTIDE SEQUENCE [LARGE SCALE GENOMIC DNA]</scope>
    <source>
        <strain evidence="3 4">19-m-6</strain>
    </source>
</reference>
<organism evidence="3 4">
    <name type="scientific">Alcanivorax nanhaiticus</name>
    <dbReference type="NCBI Taxonomy" id="1177154"/>
    <lineage>
        <taxon>Bacteria</taxon>
        <taxon>Pseudomonadati</taxon>
        <taxon>Pseudomonadota</taxon>
        <taxon>Gammaproteobacteria</taxon>
        <taxon>Oceanospirillales</taxon>
        <taxon>Alcanivoracaceae</taxon>
        <taxon>Alcanivorax</taxon>
    </lineage>
</organism>
<dbReference type="PATRIC" id="fig|1177154.3.peg.1271"/>
<dbReference type="EMBL" id="ARXV01000004">
    <property type="protein sequence ID" value="KGD65354.1"/>
    <property type="molecule type" value="Genomic_DNA"/>
</dbReference>
<dbReference type="Proteomes" id="UP000029444">
    <property type="component" value="Unassembled WGS sequence"/>
</dbReference>
<name>A0A095SLX2_9GAMM</name>
<dbReference type="AlphaFoldDB" id="A0A095SLX2"/>
<dbReference type="STRING" id="1177154.Y5S_01247"/>
<dbReference type="InterPro" id="IPR033900">
    <property type="entry name" value="Gram_neg_porin_domain"/>
</dbReference>
<feature type="domain" description="Porin" evidence="2">
    <location>
        <begin position="11"/>
        <end position="378"/>
    </location>
</feature>
<feature type="coiled-coil region" evidence="1">
    <location>
        <begin position="23"/>
        <end position="50"/>
    </location>
</feature>
<evidence type="ECO:0000313" key="3">
    <source>
        <dbReference type="EMBL" id="KGD65354.1"/>
    </source>
</evidence>
<dbReference type="GO" id="GO:0015288">
    <property type="term" value="F:porin activity"/>
    <property type="evidence" value="ECO:0007669"/>
    <property type="project" value="InterPro"/>
</dbReference>
<protein>
    <recommendedName>
        <fullName evidence="2">Porin domain-containing protein</fullName>
    </recommendedName>
</protein>
<dbReference type="Gene3D" id="2.40.160.10">
    <property type="entry name" value="Porin"/>
    <property type="match status" value="1"/>
</dbReference>
<keyword evidence="1" id="KW-0175">Coiled coil</keyword>
<keyword evidence="4" id="KW-1185">Reference proteome</keyword>
<comment type="caution">
    <text evidence="3">The sequence shown here is derived from an EMBL/GenBank/DDBJ whole genome shotgun (WGS) entry which is preliminary data.</text>
</comment>
<sequence>MDALGKVTAGIVLSAMSATALAEITLEERLSEAEKRLATLEQQSAGDESLEERVKINGFLTFAMERASGSRSASGERLVFSENVKSDEWNMNSLTRAGIQFTGEINDKTEAVVQLLGRADEDFDAGVQWAYVSYELSPGLKTRAGRLVLPFYLHSQYTQVGYAYNWVALPEEMYSVIPLDTHEGVDLTWDFATGPVSNSLNVFWGGMDVPSNGLLFEVRDQYGANIRSNVGNWTTWYSFTNSRVSVDLSPLSPDPAFTPGFAALNMDEHYAYFTGVGLQYDNGSLFAMGEMGRLDLSTPNHWFPRVESAYVSVGYRIGKFTPQVTWATIDHSDFDEVDTSNPVAIPMFDSFAYSQKSWTFTTRYDLSPGVALKAELTSNYDFGDSEYPSRGLYDSDCFQQGGALGCGQPEDGDNFIYRFSVESVF</sequence>
<dbReference type="InterPro" id="IPR023614">
    <property type="entry name" value="Porin_dom_sf"/>
</dbReference>
<dbReference type="GO" id="GO:0016020">
    <property type="term" value="C:membrane"/>
    <property type="evidence" value="ECO:0007669"/>
    <property type="project" value="InterPro"/>
</dbReference>
<evidence type="ECO:0000313" key="4">
    <source>
        <dbReference type="Proteomes" id="UP000029444"/>
    </source>
</evidence>
<dbReference type="eggNOG" id="COG3203">
    <property type="taxonomic scope" value="Bacteria"/>
</dbReference>
<accession>A0A095SLX2</accession>